<protein>
    <submittedName>
        <fullName evidence="1">Uncharacterized protein</fullName>
    </submittedName>
</protein>
<dbReference type="Proteomes" id="UP000824014">
    <property type="component" value="Unassembled WGS sequence"/>
</dbReference>
<reference evidence="1" key="2">
    <citation type="submission" date="2021-04" db="EMBL/GenBank/DDBJ databases">
        <authorList>
            <person name="Gilroy R."/>
        </authorList>
    </citation>
    <scope>NUCLEOTIDE SEQUENCE</scope>
    <source>
        <strain evidence="1">ChiHjej11B10-19426</strain>
    </source>
</reference>
<accession>A0A9D2DER3</accession>
<proteinExistence type="predicted"/>
<dbReference type="EMBL" id="DXCC01000024">
    <property type="protein sequence ID" value="HIZ15626.1"/>
    <property type="molecule type" value="Genomic_DNA"/>
</dbReference>
<comment type="caution">
    <text evidence="1">The sequence shown here is derived from an EMBL/GenBank/DDBJ whole genome shotgun (WGS) entry which is preliminary data.</text>
</comment>
<evidence type="ECO:0000313" key="2">
    <source>
        <dbReference type="Proteomes" id="UP000824014"/>
    </source>
</evidence>
<organism evidence="1 2">
    <name type="scientific">Candidatus Tidjanibacter faecipullorum</name>
    <dbReference type="NCBI Taxonomy" id="2838766"/>
    <lineage>
        <taxon>Bacteria</taxon>
        <taxon>Pseudomonadati</taxon>
        <taxon>Bacteroidota</taxon>
        <taxon>Bacteroidia</taxon>
        <taxon>Bacteroidales</taxon>
        <taxon>Rikenellaceae</taxon>
        <taxon>Tidjanibacter</taxon>
    </lineage>
</organism>
<name>A0A9D2DER3_9BACT</name>
<reference evidence="1" key="1">
    <citation type="journal article" date="2021" name="PeerJ">
        <title>Extensive microbial diversity within the chicken gut microbiome revealed by metagenomics and culture.</title>
        <authorList>
            <person name="Gilroy R."/>
            <person name="Ravi A."/>
            <person name="Getino M."/>
            <person name="Pursley I."/>
            <person name="Horton D.L."/>
            <person name="Alikhan N.F."/>
            <person name="Baker D."/>
            <person name="Gharbi K."/>
            <person name="Hall N."/>
            <person name="Watson M."/>
            <person name="Adriaenssens E.M."/>
            <person name="Foster-Nyarko E."/>
            <person name="Jarju S."/>
            <person name="Secka A."/>
            <person name="Antonio M."/>
            <person name="Oren A."/>
            <person name="Chaudhuri R.R."/>
            <person name="La Ragione R."/>
            <person name="Hildebrand F."/>
            <person name="Pallen M.J."/>
        </authorList>
    </citation>
    <scope>NUCLEOTIDE SEQUENCE</scope>
    <source>
        <strain evidence="1">ChiHjej11B10-19426</strain>
    </source>
</reference>
<gene>
    <name evidence="1" type="ORF">H9816_06930</name>
</gene>
<sequence length="242" mass="25304">MAVKSKEALKTQSAETFYDNDLGGITAADHRQFNEDLIDSMATAAQGNLADTAIQGMQVGENIYLPTIERGGKNIILWPTPPASTAQGAKADTAVQAATIGGAAVTKSGTTLQLPAYPAEVEDTAFTEATLSGSTSGVSGAIYFGVVGHAFLLCGTYKSTIMGSISGVTIANIPTAYLNRMILPVHIALPVVPKDTTQRPYLVTMKVTKTTSTLSLQVINLSNDILGDSKELVIDSLIIPLS</sequence>
<dbReference type="AlphaFoldDB" id="A0A9D2DER3"/>
<evidence type="ECO:0000313" key="1">
    <source>
        <dbReference type="EMBL" id="HIZ15626.1"/>
    </source>
</evidence>